<feature type="compositionally biased region" description="Pro residues" evidence="3">
    <location>
        <begin position="53"/>
        <end position="70"/>
    </location>
</feature>
<dbReference type="GO" id="GO:0016020">
    <property type="term" value="C:membrane"/>
    <property type="evidence" value="ECO:0007669"/>
    <property type="project" value="UniProtKB-SubCell"/>
</dbReference>
<keyword evidence="4" id="KW-0472">Membrane</keyword>
<dbReference type="OrthoDB" id="6509908at2759"/>
<feature type="transmembrane region" description="Helical" evidence="4">
    <location>
        <begin position="374"/>
        <end position="399"/>
    </location>
</feature>
<dbReference type="AlphaFoldDB" id="A0A9Q8P3P1"/>
<keyword evidence="4" id="KW-0812">Transmembrane</keyword>
<dbReference type="Gene3D" id="1.20.1250.20">
    <property type="entry name" value="MFS general substrate transporter like domains"/>
    <property type="match status" value="1"/>
</dbReference>
<feature type="transmembrane region" description="Helical" evidence="4">
    <location>
        <begin position="350"/>
        <end position="368"/>
    </location>
</feature>
<sequence>MSAAEPSYNTHAGEQHHPDWPSDEEKATNSLANDDNEKVTPPATADAQHAPPQQHPPPTQQGPPDGPPPNGGTTAWFQVLGSWMLTTLTQSSFFNTWGILNTFGVYQTYHESGKLYIESSSSISWIGAIQAFVVLSVGAFVGPIYDRGYFRALLLVGGSLIVFGHMMLSLCHEFWQCLLAQGFVIGIGGGCLFVPSVAILPSYFSTMIGMAMGIAASGSSMGGIIYPIMFYRLTNQVGFGWSVRILGFTALATLLVPIFLMKQRVKPPKPRSIIDYTAFTDIPYMTFTIGCLVGFVGLYVAFFYTSFYGESTGYTDTSLSFYLVPILNAGSVFGRTLPNILADKIGPTNIIVPGSACVGIVLLCMIAVRNAGGLIVEALLFGFFSGIFIALPPVLFVALTKDKSKVGT</sequence>
<dbReference type="Pfam" id="PF07690">
    <property type="entry name" value="MFS_1"/>
    <property type="match status" value="1"/>
</dbReference>
<dbReference type="PROSITE" id="PS50850">
    <property type="entry name" value="MFS"/>
    <property type="match status" value="1"/>
</dbReference>
<dbReference type="InterPro" id="IPR020846">
    <property type="entry name" value="MFS_dom"/>
</dbReference>
<comment type="similarity">
    <text evidence="2">Belongs to the major facilitator superfamily. Monocarboxylate porter (TC 2.A.1.13) family.</text>
</comment>
<evidence type="ECO:0000313" key="6">
    <source>
        <dbReference type="EMBL" id="UJO11897.1"/>
    </source>
</evidence>
<gene>
    <name evidence="6" type="ORF">CLAFUR5_01842</name>
</gene>
<evidence type="ECO:0000256" key="2">
    <source>
        <dbReference type="ARBA" id="ARBA00006727"/>
    </source>
</evidence>
<dbReference type="Proteomes" id="UP000756132">
    <property type="component" value="Chromosome 1"/>
</dbReference>
<feature type="transmembrane region" description="Helical" evidence="4">
    <location>
        <begin position="149"/>
        <end position="168"/>
    </location>
</feature>
<dbReference type="PANTHER" id="PTHR11360">
    <property type="entry name" value="MONOCARBOXYLATE TRANSPORTER"/>
    <property type="match status" value="1"/>
</dbReference>
<reference evidence="6" key="1">
    <citation type="submission" date="2021-12" db="EMBL/GenBank/DDBJ databases">
        <authorList>
            <person name="Zaccaron A."/>
            <person name="Stergiopoulos I."/>
        </authorList>
    </citation>
    <scope>NUCLEOTIDE SEQUENCE</scope>
    <source>
        <strain evidence="6">Race5_Kim</strain>
    </source>
</reference>
<dbReference type="InterPro" id="IPR036259">
    <property type="entry name" value="MFS_trans_sf"/>
</dbReference>
<dbReference type="KEGG" id="ffu:CLAFUR5_01842"/>
<feature type="compositionally biased region" description="Basic and acidic residues" evidence="3">
    <location>
        <begin position="13"/>
        <end position="27"/>
    </location>
</feature>
<feature type="transmembrane region" description="Helical" evidence="4">
    <location>
        <begin position="123"/>
        <end position="142"/>
    </location>
</feature>
<feature type="domain" description="Major facilitator superfamily (MFS) profile" evidence="5">
    <location>
        <begin position="84"/>
        <end position="408"/>
    </location>
</feature>
<evidence type="ECO:0000256" key="3">
    <source>
        <dbReference type="SAM" id="MobiDB-lite"/>
    </source>
</evidence>
<evidence type="ECO:0000256" key="1">
    <source>
        <dbReference type="ARBA" id="ARBA00004141"/>
    </source>
</evidence>
<protein>
    <submittedName>
        <fullName evidence="6">MFS-type transporter dbaD</fullName>
    </submittedName>
</protein>
<name>A0A9Q8P3P1_PASFU</name>
<feature type="transmembrane region" description="Helical" evidence="4">
    <location>
        <begin position="319"/>
        <end position="338"/>
    </location>
</feature>
<comment type="subcellular location">
    <subcellularLocation>
        <location evidence="1">Membrane</location>
        <topology evidence="1">Multi-pass membrane protein</topology>
    </subcellularLocation>
</comment>
<reference evidence="6" key="2">
    <citation type="journal article" date="2022" name="Microb. Genom.">
        <title>A chromosome-scale genome assembly of the tomato pathogen Cladosporium fulvum reveals a compartmentalized genome architecture and the presence of a dispensable chromosome.</title>
        <authorList>
            <person name="Zaccaron A.Z."/>
            <person name="Chen L.H."/>
            <person name="Samaras A."/>
            <person name="Stergiopoulos I."/>
        </authorList>
    </citation>
    <scope>NUCLEOTIDE SEQUENCE</scope>
    <source>
        <strain evidence="6">Race5_Kim</strain>
    </source>
</reference>
<feature type="transmembrane region" description="Helical" evidence="4">
    <location>
        <begin position="282"/>
        <end position="307"/>
    </location>
</feature>
<keyword evidence="4" id="KW-1133">Transmembrane helix</keyword>
<dbReference type="EMBL" id="CP090163">
    <property type="protein sequence ID" value="UJO11897.1"/>
    <property type="molecule type" value="Genomic_DNA"/>
</dbReference>
<organism evidence="6 7">
    <name type="scientific">Passalora fulva</name>
    <name type="common">Tomato leaf mold</name>
    <name type="synonym">Cladosporium fulvum</name>
    <dbReference type="NCBI Taxonomy" id="5499"/>
    <lineage>
        <taxon>Eukaryota</taxon>
        <taxon>Fungi</taxon>
        <taxon>Dikarya</taxon>
        <taxon>Ascomycota</taxon>
        <taxon>Pezizomycotina</taxon>
        <taxon>Dothideomycetes</taxon>
        <taxon>Dothideomycetidae</taxon>
        <taxon>Mycosphaerellales</taxon>
        <taxon>Mycosphaerellaceae</taxon>
        <taxon>Fulvia</taxon>
    </lineage>
</organism>
<accession>A0A9Q8P3P1</accession>
<evidence type="ECO:0000313" key="7">
    <source>
        <dbReference type="Proteomes" id="UP000756132"/>
    </source>
</evidence>
<feature type="transmembrane region" description="Helical" evidence="4">
    <location>
        <begin position="180"/>
        <end position="200"/>
    </location>
</feature>
<dbReference type="GO" id="GO:0022857">
    <property type="term" value="F:transmembrane transporter activity"/>
    <property type="evidence" value="ECO:0007669"/>
    <property type="project" value="InterPro"/>
</dbReference>
<dbReference type="RefSeq" id="XP_047756263.1">
    <property type="nucleotide sequence ID" value="XM_047900990.1"/>
</dbReference>
<feature type="region of interest" description="Disordered" evidence="3">
    <location>
        <begin position="1"/>
        <end position="73"/>
    </location>
</feature>
<feature type="transmembrane region" description="Helical" evidence="4">
    <location>
        <begin position="241"/>
        <end position="261"/>
    </location>
</feature>
<dbReference type="InterPro" id="IPR011701">
    <property type="entry name" value="MFS"/>
</dbReference>
<evidence type="ECO:0000259" key="5">
    <source>
        <dbReference type="PROSITE" id="PS50850"/>
    </source>
</evidence>
<feature type="compositionally biased region" description="Low complexity" evidence="3">
    <location>
        <begin position="40"/>
        <end position="52"/>
    </location>
</feature>
<dbReference type="SUPFAM" id="SSF103473">
    <property type="entry name" value="MFS general substrate transporter"/>
    <property type="match status" value="1"/>
</dbReference>
<dbReference type="GeneID" id="71981720"/>
<keyword evidence="7" id="KW-1185">Reference proteome</keyword>
<evidence type="ECO:0000256" key="4">
    <source>
        <dbReference type="SAM" id="Phobius"/>
    </source>
</evidence>
<proteinExistence type="inferred from homology"/>
<dbReference type="PANTHER" id="PTHR11360:SF234">
    <property type="entry name" value="MFS-TYPE TRANSPORTER DBAD-RELATED"/>
    <property type="match status" value="1"/>
</dbReference>
<dbReference type="InterPro" id="IPR050327">
    <property type="entry name" value="Proton-linked_MCT"/>
</dbReference>
<feature type="transmembrane region" description="Helical" evidence="4">
    <location>
        <begin position="207"/>
        <end position="229"/>
    </location>
</feature>